<comment type="similarity">
    <text evidence="9">Belongs to the orthopoxvirus OPG172 protein family.</text>
</comment>
<evidence type="ECO:0000313" key="10">
    <source>
        <dbReference type="EMBL" id="AKJ93793.1"/>
    </source>
</evidence>
<dbReference type="RefSeq" id="YP_009143472.1">
    <property type="nucleotide sequence ID" value="NC_027213.1"/>
</dbReference>
<evidence type="ECO:0000256" key="3">
    <source>
        <dbReference type="ARBA" id="ARBA00022692"/>
    </source>
</evidence>
<comment type="subcellular location">
    <subcellularLocation>
        <location evidence="2">Host cell surface</location>
    </subcellularLocation>
    <subcellularLocation>
        <location evidence="1">Host membrane</location>
        <topology evidence="1">Single-pass type I membrane protein</topology>
    </subcellularLocation>
</comment>
<dbReference type="EMBL" id="KP143769">
    <property type="protein sequence ID" value="AKJ93793.1"/>
    <property type="molecule type" value="Genomic_DNA"/>
</dbReference>
<evidence type="ECO:0000256" key="2">
    <source>
        <dbReference type="ARBA" id="ARBA00004426"/>
    </source>
</evidence>
<organism evidence="10 11">
    <name type="scientific">Raccoon poxvirus</name>
    <name type="common">RCN</name>
    <dbReference type="NCBI Taxonomy" id="10256"/>
    <lineage>
        <taxon>Viruses</taxon>
        <taxon>Varidnaviria</taxon>
        <taxon>Bamfordvirae</taxon>
        <taxon>Nucleocytoviricota</taxon>
        <taxon>Pokkesviricetes</taxon>
        <taxon>Chitovirales</taxon>
        <taxon>Poxviridae</taxon>
        <taxon>Chordopoxvirinae</taxon>
        <taxon>Orthopoxvirus</taxon>
        <taxon>Orthopoxvirus raccoonpox</taxon>
    </lineage>
</organism>
<evidence type="ECO:0000256" key="5">
    <source>
        <dbReference type="ARBA" id="ARBA00022870"/>
    </source>
</evidence>
<evidence type="ECO:0000256" key="4">
    <source>
        <dbReference type="ARBA" id="ARBA00022729"/>
    </source>
</evidence>
<evidence type="ECO:0000256" key="7">
    <source>
        <dbReference type="ARBA" id="ARBA00023136"/>
    </source>
</evidence>
<organismHost>
    <name type="scientific">Procyon lotor</name>
    <name type="common">Raccoon</name>
    <dbReference type="NCBI Taxonomy" id="9654"/>
</organismHost>
<keyword evidence="6" id="KW-1133">Transmembrane helix</keyword>
<dbReference type="GO" id="GO:0044228">
    <property type="term" value="C:host cell surface"/>
    <property type="evidence" value="ECO:0007669"/>
    <property type="project" value="UniProtKB-SubCell"/>
</dbReference>
<evidence type="ECO:0000256" key="1">
    <source>
        <dbReference type="ARBA" id="ARBA00004313"/>
    </source>
</evidence>
<evidence type="ECO:0000256" key="6">
    <source>
        <dbReference type="ARBA" id="ARBA00022989"/>
    </source>
</evidence>
<gene>
    <name evidence="10" type="ORF">RCNV-Herman-160</name>
</gene>
<evidence type="ECO:0000256" key="8">
    <source>
        <dbReference type="ARBA" id="ARBA00023180"/>
    </source>
</evidence>
<keyword evidence="3" id="KW-0812">Transmembrane</keyword>
<keyword evidence="4" id="KW-0732">Signal</keyword>
<sequence length="195" mass="22591">MKKIISSLFIILISIVSIQSSIIRLYSEDEMELCYGNLYVDWSHNMINIKYLPSYIPFRYNFVNSTFSVDEVKDYVFFTRSLFLKHRYSSSNTSLVITLTGNVYKQHDQCSVNVSCFIKNLITSTSAILTSKDGRLYTVNHQKSCVIVMGYDTILQYRDQIHDVSDAYDFTIYLLSTVSILIVLIYVINKIKMNS</sequence>
<dbReference type="GeneID" id="24528194"/>
<dbReference type="InterPro" id="IPR009487">
    <property type="entry name" value="Orthopox_A43R"/>
</dbReference>
<accession>A0A0G3FXW8</accession>
<keyword evidence="5" id="KW-1043">Host membrane</keyword>
<proteinExistence type="inferred from homology"/>
<keyword evidence="7" id="KW-0472">Membrane</keyword>
<dbReference type="GO" id="GO:0033644">
    <property type="term" value="C:host cell membrane"/>
    <property type="evidence" value="ECO:0007669"/>
    <property type="project" value="UniProtKB-SubCell"/>
</dbReference>
<dbReference type="Pfam" id="PF06517">
    <property type="entry name" value="Orthopox_A43R"/>
    <property type="match status" value="1"/>
</dbReference>
<keyword evidence="8" id="KW-0325">Glycoprotein</keyword>
<evidence type="ECO:0000313" key="11">
    <source>
        <dbReference type="Proteomes" id="UP000101745"/>
    </source>
</evidence>
<keyword evidence="11" id="KW-1185">Reference proteome</keyword>
<dbReference type="Proteomes" id="UP000101745">
    <property type="component" value="Segment"/>
</dbReference>
<reference evidence="10 11" key="1">
    <citation type="journal article" date="2015" name="J. Gen. Virol.">
        <title>Genome sequence and comparative virulence of raccoonpox virus: the first North American poxvirus sequence.</title>
        <authorList>
            <person name="Fleischauer C."/>
            <person name="Upton C."/>
            <person name="Victoria J."/>
            <person name="Jones G.J."/>
            <person name="Roper R.L."/>
        </authorList>
    </citation>
    <scope>NUCLEOTIDE SEQUENCE [LARGE SCALE GENOMIC DNA]</scope>
    <source>
        <strain evidence="10 11">Herman</strain>
    </source>
</reference>
<protein>
    <submittedName>
        <fullName evidence="10">Putative type-I membrane glycoprotein</fullName>
    </submittedName>
</protein>
<dbReference type="KEGG" id="vg:24528194"/>
<name>A0A0G3FXW8_RACVI</name>
<evidence type="ECO:0000256" key="9">
    <source>
        <dbReference type="ARBA" id="ARBA00034748"/>
    </source>
</evidence>
<dbReference type="OrthoDB" id="20917at10239"/>